<sequence>MNPEVIRHSEAIDLVSTTTIQGVLYGIGFILYCMCQRLLYKDFRKGDKPRHTILLFLHSFLVFVVASMVLVILTQTALLAYLDHNDSVGSPILYEKGLLPVKPPSTYKLLNIVIGPLICFLVDAAEIWRIFIIWSESPYRVHAVVVSVLCSLANPSMSISAYLLFAAMVMWDVSAFFIYSAIALSSPTNTSSNIQIIVCNGIETITILIYFLLIAGRIIFVRRRIAKMMGETFSSLSNGYTSVVAILAESYALAAVVSLGATISSAAFDVRRPALFFFRAISPHVNMISYLLVLYRVLSGRAWNRDTERQLTTLRWNYQDTNTTTRISQIPHNSNVIGSLPLNGSLA</sequence>
<dbReference type="AlphaFoldDB" id="A0A8H5LM59"/>
<evidence type="ECO:0000313" key="2">
    <source>
        <dbReference type="EMBL" id="KAF5362243.1"/>
    </source>
</evidence>
<feature type="transmembrane region" description="Helical" evidence="1">
    <location>
        <begin position="20"/>
        <end position="40"/>
    </location>
</feature>
<keyword evidence="1" id="KW-1133">Transmembrane helix</keyword>
<dbReference type="Proteomes" id="UP000559027">
    <property type="component" value="Unassembled WGS sequence"/>
</dbReference>
<gene>
    <name evidence="2" type="ORF">D9756_001992</name>
</gene>
<dbReference type="OrthoDB" id="2796825at2759"/>
<keyword evidence="1" id="KW-0472">Membrane</keyword>
<evidence type="ECO:0000313" key="3">
    <source>
        <dbReference type="Proteomes" id="UP000559027"/>
    </source>
</evidence>
<accession>A0A8H5LM59</accession>
<feature type="transmembrane region" description="Helical" evidence="1">
    <location>
        <begin position="240"/>
        <end position="268"/>
    </location>
</feature>
<organism evidence="2 3">
    <name type="scientific">Leucocoprinus leucothites</name>
    <dbReference type="NCBI Taxonomy" id="201217"/>
    <lineage>
        <taxon>Eukaryota</taxon>
        <taxon>Fungi</taxon>
        <taxon>Dikarya</taxon>
        <taxon>Basidiomycota</taxon>
        <taxon>Agaricomycotina</taxon>
        <taxon>Agaricomycetes</taxon>
        <taxon>Agaricomycetidae</taxon>
        <taxon>Agaricales</taxon>
        <taxon>Agaricineae</taxon>
        <taxon>Agaricaceae</taxon>
        <taxon>Leucocoprinus</taxon>
    </lineage>
</organism>
<name>A0A8H5LM59_9AGAR</name>
<dbReference type="EMBL" id="JAACJO010000002">
    <property type="protein sequence ID" value="KAF5362243.1"/>
    <property type="molecule type" value="Genomic_DNA"/>
</dbReference>
<comment type="caution">
    <text evidence="2">The sequence shown here is derived from an EMBL/GenBank/DDBJ whole genome shotgun (WGS) entry which is preliminary data.</text>
</comment>
<evidence type="ECO:0000256" key="1">
    <source>
        <dbReference type="SAM" id="Phobius"/>
    </source>
</evidence>
<proteinExistence type="predicted"/>
<feature type="transmembrane region" description="Helical" evidence="1">
    <location>
        <begin position="194"/>
        <end position="220"/>
    </location>
</feature>
<reference evidence="2 3" key="1">
    <citation type="journal article" date="2020" name="ISME J.">
        <title>Uncovering the hidden diversity of litter-decomposition mechanisms in mushroom-forming fungi.</title>
        <authorList>
            <person name="Floudas D."/>
            <person name="Bentzer J."/>
            <person name="Ahren D."/>
            <person name="Johansson T."/>
            <person name="Persson P."/>
            <person name="Tunlid A."/>
        </authorList>
    </citation>
    <scope>NUCLEOTIDE SEQUENCE [LARGE SCALE GENOMIC DNA]</scope>
    <source>
        <strain evidence="2 3">CBS 146.42</strain>
    </source>
</reference>
<keyword evidence="3" id="KW-1185">Reference proteome</keyword>
<feature type="transmembrane region" description="Helical" evidence="1">
    <location>
        <begin position="274"/>
        <end position="295"/>
    </location>
</feature>
<feature type="transmembrane region" description="Helical" evidence="1">
    <location>
        <begin position="52"/>
        <end position="73"/>
    </location>
</feature>
<keyword evidence="1" id="KW-0812">Transmembrane</keyword>
<protein>
    <submittedName>
        <fullName evidence="2">Uncharacterized protein</fullName>
    </submittedName>
</protein>
<feature type="transmembrane region" description="Helical" evidence="1">
    <location>
        <begin position="161"/>
        <end position="182"/>
    </location>
</feature>
<feature type="transmembrane region" description="Helical" evidence="1">
    <location>
        <begin position="109"/>
        <end position="131"/>
    </location>
</feature>